<dbReference type="EC" id="3.4.19.12" evidence="2"/>
<dbReference type="CTD" id="646951"/>
<gene>
    <name evidence="5" type="primary">mindy4b</name>
</gene>
<protein>
    <recommendedName>
        <fullName evidence="2">Ubiquitin carboxyl-terminal hydrolase MINDY</fullName>
        <ecNumber evidence="2">3.4.19.12</ecNumber>
    </recommendedName>
</protein>
<keyword evidence="2 5" id="KW-0378">Hydrolase</keyword>
<evidence type="ECO:0000256" key="3">
    <source>
        <dbReference type="SAM" id="MobiDB-lite"/>
    </source>
</evidence>
<dbReference type="GO" id="GO:1990380">
    <property type="term" value="F:K48-linked deubiquitinase activity"/>
    <property type="evidence" value="ECO:0007669"/>
    <property type="project" value="UniProtKB-UniRule"/>
</dbReference>
<dbReference type="GO" id="GO:0071108">
    <property type="term" value="P:protein K48-linked deubiquitination"/>
    <property type="evidence" value="ECO:0007669"/>
    <property type="project" value="InterPro"/>
</dbReference>
<dbReference type="InterPro" id="IPR039785">
    <property type="entry name" value="MINY3/4"/>
</dbReference>
<accession>A0A9Q9YUR8</accession>
<dbReference type="Pfam" id="PF13898">
    <property type="entry name" value="MINDY-3_4_CD"/>
    <property type="match status" value="1"/>
</dbReference>
<keyword evidence="2" id="KW-0833">Ubl conjugation pathway</keyword>
<evidence type="ECO:0000256" key="1">
    <source>
        <dbReference type="ARBA" id="ARBA00011074"/>
    </source>
</evidence>
<dbReference type="GeneID" id="109087153"/>
<feature type="compositionally biased region" description="Polar residues" evidence="3">
    <location>
        <begin position="166"/>
        <end position="177"/>
    </location>
</feature>
<reference evidence="5" key="1">
    <citation type="submission" date="2025-08" db="UniProtKB">
        <authorList>
            <consortium name="RefSeq"/>
        </authorList>
    </citation>
    <scope>IDENTIFICATION</scope>
    <source>
        <tissue evidence="5">Muscle</tissue>
    </source>
</reference>
<keyword evidence="2" id="KW-0788">Thiol protease</keyword>
<comment type="function">
    <text evidence="2">Hydrolase that can remove 'Lys-48'-linked conjugated ubiquitin from proteins.</text>
</comment>
<feature type="compositionally biased region" description="Basic and acidic residues" evidence="3">
    <location>
        <begin position="147"/>
        <end position="158"/>
    </location>
</feature>
<organism evidence="5">
    <name type="scientific">Cyprinus carpio</name>
    <name type="common">Common carp</name>
    <dbReference type="NCBI Taxonomy" id="7962"/>
    <lineage>
        <taxon>Eukaryota</taxon>
        <taxon>Metazoa</taxon>
        <taxon>Chordata</taxon>
        <taxon>Craniata</taxon>
        <taxon>Vertebrata</taxon>
        <taxon>Euteleostomi</taxon>
        <taxon>Actinopterygii</taxon>
        <taxon>Neopterygii</taxon>
        <taxon>Teleostei</taxon>
        <taxon>Ostariophysi</taxon>
        <taxon>Cypriniformes</taxon>
        <taxon>Cyprinidae</taxon>
        <taxon>Cyprininae</taxon>
        <taxon>Cyprinus</taxon>
    </lineage>
</organism>
<feature type="region of interest" description="Disordered" evidence="3">
    <location>
        <begin position="147"/>
        <end position="177"/>
    </location>
</feature>
<dbReference type="InterPro" id="IPR025257">
    <property type="entry name" value="MINDY-3/4_CD"/>
</dbReference>
<dbReference type="KEGG" id="ccar:109087153"/>
<dbReference type="Proteomes" id="UP001155660">
    <property type="component" value="Chromosome A15"/>
</dbReference>
<evidence type="ECO:0000313" key="5">
    <source>
        <dbReference type="RefSeq" id="XP_042626763.1"/>
    </source>
</evidence>
<dbReference type="GO" id="GO:0004843">
    <property type="term" value="F:cysteine-type deubiquitinase activity"/>
    <property type="evidence" value="ECO:0007669"/>
    <property type="project" value="UniProtKB-UniRule"/>
</dbReference>
<dbReference type="PANTHER" id="PTHR12473">
    <property type="entry name" value="UBIQUITIN CARBOXYL-TERMINAL HYDROLASE MINDY-4-RELATED"/>
    <property type="match status" value="1"/>
</dbReference>
<dbReference type="SMART" id="SM01174">
    <property type="entry name" value="DUF4205"/>
    <property type="match status" value="1"/>
</dbReference>
<keyword evidence="2" id="KW-0645">Protease</keyword>
<evidence type="ECO:0000259" key="4">
    <source>
        <dbReference type="SMART" id="SM01174"/>
    </source>
</evidence>
<sequence length="572" mass="65861">MDADVEASSEIDVILQQIAELDKWREIFNSRGSELTHGYLKVAVCHFSPWHAVSQSDESMWVSAWLQSSQQTLYHRLKERCVFVTTLPGSYFTRHIANAMCETFYCNNRVHVKAIMTDYQDLLRTIKSLQHSRLSYIELLQEEVKRNQDRPSEKIKSEEDSDDSSRPATSAHHVSTQNEQFTAPYSIPQTLTVSPSLGGQPLSPELAVSLRNILFGNTFHIFNYEWKKSFFKFREPFSDMAYALETERLGGACAIQMVVQAHIIKYLLFNRSVNSEFTMQSMVMVGENEQKKALAAALSDILWTAGEEQTATVCLVTSERCFTPYMDYKLDNFTERLHIFTFKKKDDVRSFIWEHIQCFKEEGSHGIILFLYSLIFSRTIDRIRADFDSTTTHLLHLSLGNFVCRQALLNLLLTGHATPQVFNGTSLNDEQHKAFAQPLHGVLTRSHVGYLLWNREQVNHAQLPLVGSMLKTPRLPIWVCNINGTYSVLFSPNRSLLSDWKMEHLFQLYFYNGHPTQLSTTMLTIDTHSHHWEAENNDIQGDPEKKFPSVEMTIRTKWEGAVIDWNGTVPFF</sequence>
<comment type="catalytic activity">
    <reaction evidence="2">
        <text>Thiol-dependent hydrolysis of ester, thioester, amide, peptide and isopeptide bonds formed by the C-terminal Gly of ubiquitin (a 76-residue protein attached to proteins as an intracellular targeting signal).</text>
        <dbReference type="EC" id="3.4.19.12"/>
    </reaction>
</comment>
<evidence type="ECO:0000256" key="2">
    <source>
        <dbReference type="RuleBase" id="RU367088"/>
    </source>
</evidence>
<dbReference type="PANTHER" id="PTHR12473:SF18">
    <property type="entry name" value="INACTIVE UBIQUITIN CARBOXYL-TERMINAL HYDROLASE MINDY-4B"/>
    <property type="match status" value="1"/>
</dbReference>
<dbReference type="GO" id="GO:0006508">
    <property type="term" value="P:proteolysis"/>
    <property type="evidence" value="ECO:0007669"/>
    <property type="project" value="UniProtKB-KW"/>
</dbReference>
<feature type="domain" description="Deubiquitinating enzyme MINDY-3/4 conserved" evidence="4">
    <location>
        <begin position="211"/>
        <end position="567"/>
    </location>
</feature>
<name>A0A9Q9YUR8_CYPCA</name>
<proteinExistence type="inferred from homology"/>
<comment type="similarity">
    <text evidence="1 2">Belongs to the MINDY deubiquitinase family. FAM188 subfamily.</text>
</comment>
<dbReference type="OrthoDB" id="10263628at2759"/>
<dbReference type="RefSeq" id="XP_042626763.1">
    <property type="nucleotide sequence ID" value="XM_042770829.1"/>
</dbReference>
<dbReference type="AlphaFoldDB" id="A0A9Q9YUR8"/>